<evidence type="ECO:0000313" key="5">
    <source>
        <dbReference type="EMBL" id="SKA82579.1"/>
    </source>
</evidence>
<evidence type="ECO:0000256" key="3">
    <source>
        <dbReference type="ARBA" id="ARBA00023014"/>
    </source>
</evidence>
<gene>
    <name evidence="5" type="ORF">SAMN02745704_01579</name>
</gene>
<dbReference type="OrthoDB" id="9804603at2"/>
<keyword evidence="3" id="KW-0411">Iron-sulfur</keyword>
<dbReference type="PANTHER" id="PTHR43122:SF1">
    <property type="entry name" value="IRON-SULFUR-BINDING PROTEIN"/>
    <property type="match status" value="1"/>
</dbReference>
<reference evidence="5 6" key="1">
    <citation type="submission" date="2017-02" db="EMBL/GenBank/DDBJ databases">
        <authorList>
            <person name="Peterson S.W."/>
        </authorList>
    </citation>
    <scope>NUCLEOTIDE SEQUENCE [LARGE SCALE GENOMIC DNA]</scope>
    <source>
        <strain evidence="5 6">DSM 16080</strain>
    </source>
</reference>
<name>A0A1T4WZA1_9BACT</name>
<dbReference type="Gene3D" id="3.30.70.20">
    <property type="match status" value="1"/>
</dbReference>
<dbReference type="Gene3D" id="3.30.70.3270">
    <property type="match status" value="1"/>
</dbReference>
<proteinExistence type="predicted"/>
<dbReference type="PANTHER" id="PTHR43122">
    <property type="entry name" value="FERREDOXIN SUBUNIT OF PYRUVATE:FLAVODOXIN OXIDOREDUCTASE-RELATED"/>
    <property type="match status" value="1"/>
</dbReference>
<feature type="domain" description="4Fe-4S ferredoxin-type" evidence="4">
    <location>
        <begin position="2"/>
        <end position="31"/>
    </location>
</feature>
<evidence type="ECO:0000256" key="1">
    <source>
        <dbReference type="ARBA" id="ARBA00022723"/>
    </source>
</evidence>
<dbReference type="EMBL" id="FUYC01000005">
    <property type="protein sequence ID" value="SKA82579.1"/>
    <property type="molecule type" value="Genomic_DNA"/>
</dbReference>
<dbReference type="SUPFAM" id="SSF54862">
    <property type="entry name" value="4Fe-4S ferredoxins"/>
    <property type="match status" value="1"/>
</dbReference>
<dbReference type="AlphaFoldDB" id="A0A1T4WZA1"/>
<dbReference type="Pfam" id="PF12838">
    <property type="entry name" value="Fer4_7"/>
    <property type="match status" value="1"/>
</dbReference>
<dbReference type="RefSeq" id="WP_078717139.1">
    <property type="nucleotide sequence ID" value="NZ_FUYC01000005.1"/>
</dbReference>
<dbReference type="PROSITE" id="PS00198">
    <property type="entry name" value="4FE4S_FER_1"/>
    <property type="match status" value="1"/>
</dbReference>
<dbReference type="InterPro" id="IPR017900">
    <property type="entry name" value="4Fe4S_Fe_S_CS"/>
</dbReference>
<evidence type="ECO:0000313" key="6">
    <source>
        <dbReference type="Proteomes" id="UP000190027"/>
    </source>
</evidence>
<dbReference type="GO" id="GO:0046872">
    <property type="term" value="F:metal ion binding"/>
    <property type="evidence" value="ECO:0007669"/>
    <property type="project" value="UniProtKB-KW"/>
</dbReference>
<evidence type="ECO:0000259" key="4">
    <source>
        <dbReference type="PROSITE" id="PS51379"/>
    </source>
</evidence>
<dbReference type="STRING" id="1121449.SAMN02745704_01579"/>
<keyword evidence="6" id="KW-1185">Reference proteome</keyword>
<organism evidence="5 6">
    <name type="scientific">Paucidesulfovibrio gracilis DSM 16080</name>
    <dbReference type="NCBI Taxonomy" id="1121449"/>
    <lineage>
        <taxon>Bacteria</taxon>
        <taxon>Pseudomonadati</taxon>
        <taxon>Thermodesulfobacteriota</taxon>
        <taxon>Desulfovibrionia</taxon>
        <taxon>Desulfovibrionales</taxon>
        <taxon>Desulfovibrionaceae</taxon>
        <taxon>Paucidesulfovibrio</taxon>
    </lineage>
</organism>
<keyword evidence="2" id="KW-0408">Iron</keyword>
<sequence>MESIIVRSERCKQCGLCAAHCPNDAISFSEEFNEAGYNFACVDEEKCVRCGICYTMCPDGVFAIVKDAQAAGGQ</sequence>
<evidence type="ECO:0000256" key="2">
    <source>
        <dbReference type="ARBA" id="ARBA00023004"/>
    </source>
</evidence>
<dbReference type="GO" id="GO:0051536">
    <property type="term" value="F:iron-sulfur cluster binding"/>
    <property type="evidence" value="ECO:0007669"/>
    <property type="project" value="UniProtKB-KW"/>
</dbReference>
<protein>
    <submittedName>
        <fullName evidence="5">2-oxoglutarate ferredoxin oxidoreductase subunit delta</fullName>
    </submittedName>
</protein>
<dbReference type="PROSITE" id="PS51379">
    <property type="entry name" value="4FE4S_FER_2"/>
    <property type="match status" value="2"/>
</dbReference>
<feature type="domain" description="4Fe-4S ferredoxin-type" evidence="4">
    <location>
        <begin position="38"/>
        <end position="67"/>
    </location>
</feature>
<dbReference type="Proteomes" id="UP000190027">
    <property type="component" value="Unassembled WGS sequence"/>
</dbReference>
<accession>A0A1T4WZA1</accession>
<keyword evidence="1" id="KW-0479">Metal-binding</keyword>
<dbReference type="InterPro" id="IPR017896">
    <property type="entry name" value="4Fe4S_Fe-S-bd"/>
</dbReference>